<evidence type="ECO:0000256" key="2">
    <source>
        <dbReference type="ARBA" id="ARBA00022692"/>
    </source>
</evidence>
<feature type="transmembrane region" description="Helical" evidence="6">
    <location>
        <begin position="317"/>
        <end position="340"/>
    </location>
</feature>
<dbReference type="InterPro" id="IPR036259">
    <property type="entry name" value="MFS_trans_sf"/>
</dbReference>
<dbReference type="InterPro" id="IPR011701">
    <property type="entry name" value="MFS"/>
</dbReference>
<dbReference type="GO" id="GO:0016020">
    <property type="term" value="C:membrane"/>
    <property type="evidence" value="ECO:0007669"/>
    <property type="project" value="UniProtKB-SubCell"/>
</dbReference>
<dbReference type="PROSITE" id="PS00216">
    <property type="entry name" value="SUGAR_TRANSPORT_1"/>
    <property type="match status" value="1"/>
</dbReference>
<evidence type="ECO:0000313" key="8">
    <source>
        <dbReference type="EMBL" id="RGP64961.1"/>
    </source>
</evidence>
<keyword evidence="3 6" id="KW-1133">Transmembrane helix</keyword>
<feature type="domain" description="Major facilitator superfamily (MFS) profile" evidence="7">
    <location>
        <begin position="55"/>
        <end position="472"/>
    </location>
</feature>
<feature type="transmembrane region" description="Helical" evidence="6">
    <location>
        <begin position="274"/>
        <end position="297"/>
    </location>
</feature>
<keyword evidence="9" id="KW-1185">Reference proteome</keyword>
<gene>
    <name evidence="8" type="ORF">FSPOR_7575</name>
</gene>
<evidence type="ECO:0000256" key="6">
    <source>
        <dbReference type="SAM" id="Phobius"/>
    </source>
</evidence>
<feature type="transmembrane region" description="Helical" evidence="6">
    <location>
        <begin position="150"/>
        <end position="171"/>
    </location>
</feature>
<dbReference type="PANTHER" id="PTHR23502">
    <property type="entry name" value="MAJOR FACILITATOR SUPERFAMILY"/>
    <property type="match status" value="1"/>
</dbReference>
<sequence>MPTFNGRETDSLLCRDTFNKPVLEDGEIRHDHRYLSCDSTKSDPRVWSPLYKWTVVLLLTFMGFSVSFSCLSIVPVSSEIISKLSDTRHGSKYANVLIVTVWELGEAAGPLILGPLSENIGRRPVVNSVNLLFVLSNVLAALSQNLPTYILARLCSGLTVTCNVLNPAIIGDMFAPQHRGSPLSLIMLATFIGGAIGPAFGGIVTEIWGWRWLLTIASALAGTAAMLLLVSFRETYQIRDTARKIQHMQPTIERNTYDSGSRARIGASFARPFAIFRSSGVLMCLSLYSSIAFSNFYNVFTTLPDILETRYDIDPTGAGQVMLSFSAGAAVGIFFCHLTIDRVYTNLCTSRGSCAGRPEFKLPLASVGASMLPFGILLYGWSAELGLPLPVVVFSLFLIGASIMLSVLPLSAYVVDAFKQYSASALTGLIVARSVMCTVAPMQKTQEDLVNLPKDPKLEYVAISAMMDRSLE</sequence>
<dbReference type="SUPFAM" id="SSF103473">
    <property type="entry name" value="MFS general substrate transporter"/>
    <property type="match status" value="1"/>
</dbReference>
<dbReference type="Gene3D" id="1.20.1250.20">
    <property type="entry name" value="MFS general substrate transporter like domains"/>
    <property type="match status" value="1"/>
</dbReference>
<feature type="transmembrane region" description="Helical" evidence="6">
    <location>
        <begin position="50"/>
        <end position="74"/>
    </location>
</feature>
<evidence type="ECO:0000259" key="7">
    <source>
        <dbReference type="PROSITE" id="PS50850"/>
    </source>
</evidence>
<dbReference type="InterPro" id="IPR005829">
    <property type="entry name" value="Sugar_transporter_CS"/>
</dbReference>
<keyword evidence="2 6" id="KW-0812">Transmembrane</keyword>
<keyword evidence="5" id="KW-0325">Glycoprotein</keyword>
<dbReference type="AlphaFoldDB" id="A0A395RXZ4"/>
<evidence type="ECO:0000256" key="1">
    <source>
        <dbReference type="ARBA" id="ARBA00004141"/>
    </source>
</evidence>
<dbReference type="PROSITE" id="PS50850">
    <property type="entry name" value="MFS"/>
    <property type="match status" value="1"/>
</dbReference>
<dbReference type="PANTHER" id="PTHR23502:SF163">
    <property type="entry name" value="MAJOR FACILITATOR SUPERFAMILY (MFS) PROFILE DOMAIN-CONTAINING PROTEIN"/>
    <property type="match status" value="1"/>
</dbReference>
<protein>
    <submittedName>
        <fullName evidence="8">Major facilitator superfamily transporter</fullName>
    </submittedName>
</protein>
<dbReference type="InterPro" id="IPR020846">
    <property type="entry name" value="MFS_dom"/>
</dbReference>
<reference evidence="8 9" key="1">
    <citation type="journal article" date="2018" name="PLoS Pathog.">
        <title>Evolution of structural diversity of trichothecenes, a family of toxins produced by plant pathogenic and entomopathogenic fungi.</title>
        <authorList>
            <person name="Proctor R.H."/>
            <person name="McCormick S.P."/>
            <person name="Kim H.S."/>
            <person name="Cardoza R.E."/>
            <person name="Stanley A.M."/>
            <person name="Lindo L."/>
            <person name="Kelly A."/>
            <person name="Brown D.W."/>
            <person name="Lee T."/>
            <person name="Vaughan M.M."/>
            <person name="Alexander N.J."/>
            <person name="Busman M."/>
            <person name="Gutierrez S."/>
        </authorList>
    </citation>
    <scope>NUCLEOTIDE SEQUENCE [LARGE SCALE GENOMIC DNA]</scope>
    <source>
        <strain evidence="8 9">NRRL 3299</strain>
    </source>
</reference>
<dbReference type="Proteomes" id="UP000266152">
    <property type="component" value="Unassembled WGS sequence"/>
</dbReference>
<evidence type="ECO:0000256" key="3">
    <source>
        <dbReference type="ARBA" id="ARBA00022989"/>
    </source>
</evidence>
<accession>A0A395RXZ4</accession>
<evidence type="ECO:0000256" key="5">
    <source>
        <dbReference type="ARBA" id="ARBA00023180"/>
    </source>
</evidence>
<proteinExistence type="predicted"/>
<name>A0A395RXZ4_FUSSP</name>
<dbReference type="EMBL" id="PXOF01000108">
    <property type="protein sequence ID" value="RGP64961.1"/>
    <property type="molecule type" value="Genomic_DNA"/>
</dbReference>
<feature type="transmembrane region" description="Helical" evidence="6">
    <location>
        <begin position="210"/>
        <end position="230"/>
    </location>
</feature>
<organism evidence="8 9">
    <name type="scientific">Fusarium sporotrichioides</name>
    <dbReference type="NCBI Taxonomy" id="5514"/>
    <lineage>
        <taxon>Eukaryota</taxon>
        <taxon>Fungi</taxon>
        <taxon>Dikarya</taxon>
        <taxon>Ascomycota</taxon>
        <taxon>Pezizomycotina</taxon>
        <taxon>Sordariomycetes</taxon>
        <taxon>Hypocreomycetidae</taxon>
        <taxon>Hypocreales</taxon>
        <taxon>Nectriaceae</taxon>
        <taxon>Fusarium</taxon>
    </lineage>
</organism>
<dbReference type="GO" id="GO:0022857">
    <property type="term" value="F:transmembrane transporter activity"/>
    <property type="evidence" value="ECO:0007669"/>
    <property type="project" value="InterPro"/>
</dbReference>
<dbReference type="Pfam" id="PF07690">
    <property type="entry name" value="MFS_1"/>
    <property type="match status" value="1"/>
</dbReference>
<comment type="subcellular location">
    <subcellularLocation>
        <location evidence="1">Membrane</location>
        <topology evidence="1">Multi-pass membrane protein</topology>
    </subcellularLocation>
</comment>
<comment type="caution">
    <text evidence="8">The sequence shown here is derived from an EMBL/GenBank/DDBJ whole genome shotgun (WGS) entry which is preliminary data.</text>
</comment>
<dbReference type="STRING" id="5514.A0A395RXZ4"/>
<evidence type="ECO:0000313" key="9">
    <source>
        <dbReference type="Proteomes" id="UP000266152"/>
    </source>
</evidence>
<feature type="transmembrane region" description="Helical" evidence="6">
    <location>
        <begin position="360"/>
        <end position="381"/>
    </location>
</feature>
<keyword evidence="4 6" id="KW-0472">Membrane</keyword>
<evidence type="ECO:0000256" key="4">
    <source>
        <dbReference type="ARBA" id="ARBA00023136"/>
    </source>
</evidence>
<feature type="transmembrane region" description="Helical" evidence="6">
    <location>
        <begin position="387"/>
        <end position="415"/>
    </location>
</feature>
<dbReference type="GO" id="GO:0140115">
    <property type="term" value="P:export across plasma membrane"/>
    <property type="evidence" value="ECO:0007669"/>
    <property type="project" value="UniProtKB-ARBA"/>
</dbReference>
<feature type="transmembrane region" description="Helical" evidence="6">
    <location>
        <begin position="183"/>
        <end position="204"/>
    </location>
</feature>
<dbReference type="GO" id="GO:0042908">
    <property type="term" value="P:xenobiotic transport"/>
    <property type="evidence" value="ECO:0007669"/>
    <property type="project" value="UniProtKB-ARBA"/>
</dbReference>